<feature type="region of interest" description="Disordered" evidence="1">
    <location>
        <begin position="1"/>
        <end position="20"/>
    </location>
</feature>
<feature type="region of interest" description="Disordered" evidence="1">
    <location>
        <begin position="60"/>
        <end position="80"/>
    </location>
</feature>
<dbReference type="EMBL" id="AWWV01009761">
    <property type="protein sequence ID" value="OMO84156.1"/>
    <property type="molecule type" value="Genomic_DNA"/>
</dbReference>
<dbReference type="Gramene" id="OMO84156">
    <property type="protein sequence ID" value="OMO84156"/>
    <property type="gene ID" value="CCACVL1_10971"/>
</dbReference>
<dbReference type="OrthoDB" id="1937859at2759"/>
<comment type="caution">
    <text evidence="2">The sequence shown here is derived from an EMBL/GenBank/DDBJ whole genome shotgun (WGS) entry which is preliminary data.</text>
</comment>
<proteinExistence type="predicted"/>
<name>A0A1R3INL9_COCAP</name>
<dbReference type="OMA" id="PEAECEV"/>
<dbReference type="STRING" id="210143.A0A1R3INL9"/>
<accession>A0A1R3INL9</accession>
<dbReference type="Proteomes" id="UP000188268">
    <property type="component" value="Unassembled WGS sequence"/>
</dbReference>
<keyword evidence="3" id="KW-1185">Reference proteome</keyword>
<feature type="compositionally biased region" description="Polar residues" evidence="1">
    <location>
        <begin position="60"/>
        <end position="70"/>
    </location>
</feature>
<evidence type="ECO:0000256" key="1">
    <source>
        <dbReference type="SAM" id="MobiDB-lite"/>
    </source>
</evidence>
<dbReference type="PANTHER" id="PTHR31903">
    <property type="entry name" value="F12F1.11-RELATED"/>
    <property type="match status" value="1"/>
</dbReference>
<reference evidence="2 3" key="1">
    <citation type="submission" date="2013-09" db="EMBL/GenBank/DDBJ databases">
        <title>Corchorus capsularis genome sequencing.</title>
        <authorList>
            <person name="Alam M."/>
            <person name="Haque M.S."/>
            <person name="Islam M.S."/>
            <person name="Emdad E.M."/>
            <person name="Islam M.M."/>
            <person name="Ahmed B."/>
            <person name="Halim A."/>
            <person name="Hossen Q.M.M."/>
            <person name="Hossain M.Z."/>
            <person name="Ahmed R."/>
            <person name="Khan M.M."/>
            <person name="Islam R."/>
            <person name="Rashid M.M."/>
            <person name="Khan S.A."/>
            <person name="Rahman M.S."/>
            <person name="Alam M."/>
        </authorList>
    </citation>
    <scope>NUCLEOTIDE SEQUENCE [LARGE SCALE GENOMIC DNA]</scope>
    <source>
        <strain evidence="3">cv. CVL-1</strain>
        <tissue evidence="2">Whole seedling</tissue>
    </source>
</reference>
<sequence>MKVKKKGRVYPSLSSSPASYRDPDSVFKLFPVAILALAAALPPQDREVLAYMITGSIISTKNPSTSQTHHQNQNQPKNKCKKGKVPVFQCGCFDCYTRFWHRWDSSPNRDLIHQVIEVFEEHLLQNEVSKKQHCKASRKKDKVISVETFQNNHQPPARDSEILMVESEAAENGVGDEQGRAGEDIGSMGLGDDEVAAGNLEMEVVAVATGGGGVSHKGLARKVLPDVVGLFNSRLWSLWGPSI</sequence>
<evidence type="ECO:0000313" key="2">
    <source>
        <dbReference type="EMBL" id="OMO84156.1"/>
    </source>
</evidence>
<dbReference type="AlphaFoldDB" id="A0A1R3INL9"/>
<dbReference type="PANTHER" id="PTHR31903:SF13">
    <property type="match status" value="1"/>
</dbReference>
<evidence type="ECO:0000313" key="3">
    <source>
        <dbReference type="Proteomes" id="UP000188268"/>
    </source>
</evidence>
<gene>
    <name evidence="2" type="ORF">CCACVL1_10971</name>
</gene>
<protein>
    <submittedName>
        <fullName evidence="2">Uncharacterized protein</fullName>
    </submittedName>
</protein>
<organism evidence="2 3">
    <name type="scientific">Corchorus capsularis</name>
    <name type="common">Jute</name>
    <dbReference type="NCBI Taxonomy" id="210143"/>
    <lineage>
        <taxon>Eukaryota</taxon>
        <taxon>Viridiplantae</taxon>
        <taxon>Streptophyta</taxon>
        <taxon>Embryophyta</taxon>
        <taxon>Tracheophyta</taxon>
        <taxon>Spermatophyta</taxon>
        <taxon>Magnoliopsida</taxon>
        <taxon>eudicotyledons</taxon>
        <taxon>Gunneridae</taxon>
        <taxon>Pentapetalae</taxon>
        <taxon>rosids</taxon>
        <taxon>malvids</taxon>
        <taxon>Malvales</taxon>
        <taxon>Malvaceae</taxon>
        <taxon>Grewioideae</taxon>
        <taxon>Apeibeae</taxon>
        <taxon>Corchorus</taxon>
    </lineage>
</organism>